<dbReference type="SMART" id="SM00543">
    <property type="entry name" value="MIF4G"/>
    <property type="match status" value="1"/>
</dbReference>
<keyword evidence="4" id="KW-1017">Isopeptide bond</keyword>
<dbReference type="GO" id="GO:0016281">
    <property type="term" value="C:eukaryotic translation initiation factor 4F complex"/>
    <property type="evidence" value="ECO:0007669"/>
    <property type="project" value="TreeGrafter"/>
</dbReference>
<evidence type="ECO:0000256" key="4">
    <source>
        <dbReference type="ARBA" id="ARBA00022499"/>
    </source>
</evidence>
<protein>
    <recommendedName>
        <fullName evidence="12">Eukaryotic translation initiation factor 4 gamma 2</fullName>
    </recommendedName>
</protein>
<dbReference type="Proteomes" id="UP001054837">
    <property type="component" value="Unassembled WGS sequence"/>
</dbReference>
<comment type="function">
    <text evidence="11">Appears to play a role in the switch from cap-dependent to IRES-mediated translation during mitosis, apoptosis and viral infection. Cleaved by some caspases and viral proteases.</text>
</comment>
<keyword evidence="10" id="KW-0007">Acetylation</keyword>
<evidence type="ECO:0000259" key="16">
    <source>
        <dbReference type="PROSITE" id="PS51366"/>
    </source>
</evidence>
<dbReference type="SMART" id="SM00515">
    <property type="entry name" value="eIF5C"/>
    <property type="match status" value="1"/>
</dbReference>
<dbReference type="AlphaFoldDB" id="A0AAV4SQH0"/>
<evidence type="ECO:0000256" key="1">
    <source>
        <dbReference type="ARBA" id="ARBA00005775"/>
    </source>
</evidence>
<dbReference type="SUPFAM" id="SSF48371">
    <property type="entry name" value="ARM repeat"/>
    <property type="match status" value="3"/>
</dbReference>
<keyword evidence="2" id="KW-0488">Methylation</keyword>
<gene>
    <name evidence="17" type="primary">Eif4g2</name>
    <name evidence="17" type="ORF">CDAR_99801</name>
</gene>
<dbReference type="Pfam" id="PF02020">
    <property type="entry name" value="W2"/>
    <property type="match status" value="1"/>
</dbReference>
<proteinExistence type="inferred from homology"/>
<evidence type="ECO:0000256" key="10">
    <source>
        <dbReference type="ARBA" id="ARBA00022990"/>
    </source>
</evidence>
<dbReference type="Pfam" id="PF02847">
    <property type="entry name" value="MA3"/>
    <property type="match status" value="1"/>
</dbReference>
<sequence length="941" mass="106415">MHSHQRNLAQLATALESAWLNIPVNPFRNLIDSLPARLAADKAFSLSEQRGSGSASRCSGGRDEPSRPDAASVAPRRWVPPSSIKRDAISPQEKNDQVFRRVRGILNKLTPEKFHKLSEELLSVGLDSTQILKGVILLIFDKALDEPKYSSMYALLCRKLCEEAPNFDPPSNNTGSHNSNTFRRLLLAKCQDEFENRRKASEAFERQDGVLSAEEEEARGVAKHKMLGNITFVGELGKQGLLHEAILHQCVQQLLAKKQRRSSPKELAQDLECLAQIMKTVGHRLDTEKAKPLMDQYFERMQVFASNFELPSRIRFMLQDVLELRHNRWVPRRHLAEHGPKTIQQVRDDAARDFGGYIHHGASQRNLPIPSGGLLNMNKLRSGLDDVFGSIPIGVGTLGTGPGVISTDTFPSYSNNMGRPTRGGMGGTGFLANNASQPYFNRNKQFPNRDHDLFPAFQQPRQQNQNQNQLGFGGTPSNRELPPRFLKKSLQPHTGNTEEISLRPAQNSMMVKNKQTFAKPSSTSMLTSNTPNSILRESSPIIPTGPPPSALQKEPPLIVKQVTQDKNKANKQVPTKDEVMKKSENLLTDYLQHQNTETTVKTFKEIRIPKKYMSDVLLMMMKQTIEKTDSERELLSQLMNDLKKEGQITGNHVIEALKTLFNQLSELETEVPRVKSHVAGFAARGISGEIVSLSQVAEPLEGGAHYPLFLLCLQQLHKSQGRNWLHSVFNQSKINLLSMLPEMDRTKERLADILEDRGLSFLMPLLRIQADLWKQLHADPSPTVLYRWIRDNVDTAQHSVPGFVSALISCMIKYITQETTLADGLDRTSIPEKNILDKEREMLEKFKPVFQAFLHEHPDLQLVALYSLQVHCYNSGFPKGMLLRWFMMFYDLEVIEEEAFLKWKEDVNDEYPGKGKALFQVNQWLTWLEEAEEEGSDDGDN</sequence>
<dbReference type="Gene3D" id="1.25.40.180">
    <property type="match status" value="3"/>
</dbReference>
<evidence type="ECO:0000259" key="15">
    <source>
        <dbReference type="PROSITE" id="PS51363"/>
    </source>
</evidence>
<keyword evidence="9" id="KW-0648">Protein biosynthesis</keyword>
<comment type="similarity">
    <text evidence="1">Belongs to the eukaryotic initiation factor 4G family.</text>
</comment>
<evidence type="ECO:0000313" key="17">
    <source>
        <dbReference type="EMBL" id="GIY35111.1"/>
    </source>
</evidence>
<dbReference type="PANTHER" id="PTHR23253">
    <property type="entry name" value="EUKARYOTIC TRANSLATION INITIATION FACTOR 4 GAMMA"/>
    <property type="match status" value="1"/>
</dbReference>
<feature type="region of interest" description="Disordered" evidence="14">
    <location>
        <begin position="50"/>
        <end position="77"/>
    </location>
</feature>
<feature type="domain" description="MI" evidence="16">
    <location>
        <begin position="578"/>
        <end position="701"/>
    </location>
</feature>
<dbReference type="FunFam" id="1.25.40.180:FF:000061">
    <property type="entry name" value="Eukaryotic translation initiation factor 4 gamma 2"/>
    <property type="match status" value="1"/>
</dbReference>
<keyword evidence="6" id="KW-0597">Phosphoprotein</keyword>
<evidence type="ECO:0000256" key="8">
    <source>
        <dbReference type="ARBA" id="ARBA00022845"/>
    </source>
</evidence>
<evidence type="ECO:0000256" key="5">
    <source>
        <dbReference type="ARBA" id="ARBA00022540"/>
    </source>
</evidence>
<dbReference type="Pfam" id="PF02854">
    <property type="entry name" value="MIF4G"/>
    <property type="match status" value="1"/>
</dbReference>
<evidence type="ECO:0000256" key="7">
    <source>
        <dbReference type="ARBA" id="ARBA00022843"/>
    </source>
</evidence>
<organism evidence="17 18">
    <name type="scientific">Caerostris darwini</name>
    <dbReference type="NCBI Taxonomy" id="1538125"/>
    <lineage>
        <taxon>Eukaryota</taxon>
        <taxon>Metazoa</taxon>
        <taxon>Ecdysozoa</taxon>
        <taxon>Arthropoda</taxon>
        <taxon>Chelicerata</taxon>
        <taxon>Arachnida</taxon>
        <taxon>Araneae</taxon>
        <taxon>Araneomorphae</taxon>
        <taxon>Entelegynae</taxon>
        <taxon>Araneoidea</taxon>
        <taxon>Araneidae</taxon>
        <taxon>Caerostris</taxon>
    </lineage>
</organism>
<name>A0AAV4SQH0_9ARAC</name>
<dbReference type="EMBL" id="BPLQ01008136">
    <property type="protein sequence ID" value="GIY35111.1"/>
    <property type="molecule type" value="Genomic_DNA"/>
</dbReference>
<dbReference type="GO" id="GO:0006417">
    <property type="term" value="P:regulation of translation"/>
    <property type="evidence" value="ECO:0007669"/>
    <property type="project" value="UniProtKB-KW"/>
</dbReference>
<dbReference type="PANTHER" id="PTHR23253:SF9">
    <property type="entry name" value="EUKARYOTIC TRANSLATION INITIATION FACTOR 4 GAMMA 2"/>
    <property type="match status" value="1"/>
</dbReference>
<dbReference type="GO" id="GO:0003729">
    <property type="term" value="F:mRNA binding"/>
    <property type="evidence" value="ECO:0007669"/>
    <property type="project" value="TreeGrafter"/>
</dbReference>
<evidence type="ECO:0000256" key="3">
    <source>
        <dbReference type="ARBA" id="ARBA00022491"/>
    </source>
</evidence>
<evidence type="ECO:0000313" key="18">
    <source>
        <dbReference type="Proteomes" id="UP001054837"/>
    </source>
</evidence>
<keyword evidence="8" id="KW-0810">Translation regulation</keyword>
<evidence type="ECO:0000256" key="9">
    <source>
        <dbReference type="ARBA" id="ARBA00022917"/>
    </source>
</evidence>
<evidence type="ECO:0000256" key="12">
    <source>
        <dbReference type="ARBA" id="ARBA00040449"/>
    </source>
</evidence>
<dbReference type="SMART" id="SM00544">
    <property type="entry name" value="MA3"/>
    <property type="match status" value="1"/>
</dbReference>
<evidence type="ECO:0000256" key="11">
    <source>
        <dbReference type="ARBA" id="ARBA00037759"/>
    </source>
</evidence>
<accession>A0AAV4SQH0</accession>
<dbReference type="PROSITE" id="PS51366">
    <property type="entry name" value="MI"/>
    <property type="match status" value="1"/>
</dbReference>
<feature type="domain" description="W2" evidence="15">
    <location>
        <begin position="747"/>
        <end position="938"/>
    </location>
</feature>
<dbReference type="InterPro" id="IPR003890">
    <property type="entry name" value="MIF4G-like_typ-3"/>
</dbReference>
<keyword evidence="7" id="KW-0832">Ubl conjugation</keyword>
<evidence type="ECO:0000256" key="14">
    <source>
        <dbReference type="SAM" id="MobiDB-lite"/>
    </source>
</evidence>
<feature type="region of interest" description="Disordered" evidence="14">
    <location>
        <begin position="462"/>
        <end position="493"/>
    </location>
</feature>
<reference evidence="17 18" key="1">
    <citation type="submission" date="2021-06" db="EMBL/GenBank/DDBJ databases">
        <title>Caerostris darwini draft genome.</title>
        <authorList>
            <person name="Kono N."/>
            <person name="Arakawa K."/>
        </authorList>
    </citation>
    <scope>NUCLEOTIDE SEQUENCE [LARGE SCALE GENOMIC DNA]</scope>
</reference>
<keyword evidence="3" id="KW-0678">Repressor</keyword>
<dbReference type="InterPro" id="IPR003307">
    <property type="entry name" value="W2_domain"/>
</dbReference>
<comment type="subunit">
    <text evidence="13">Interacts with the serine/threonine protein kinases MKNK1 and MKNK2. Binds EIF4A and EIF3. Interacts with MIF4GD. Interacts with DAZAP2.</text>
</comment>
<evidence type="ECO:0000256" key="2">
    <source>
        <dbReference type="ARBA" id="ARBA00022481"/>
    </source>
</evidence>
<feature type="compositionally biased region" description="Low complexity" evidence="14">
    <location>
        <begin position="50"/>
        <end position="59"/>
    </location>
</feature>
<dbReference type="InterPro" id="IPR016024">
    <property type="entry name" value="ARM-type_fold"/>
</dbReference>
<keyword evidence="5 17" id="KW-0396">Initiation factor</keyword>
<dbReference type="PROSITE" id="PS51363">
    <property type="entry name" value="W2"/>
    <property type="match status" value="1"/>
</dbReference>
<evidence type="ECO:0000256" key="13">
    <source>
        <dbReference type="ARBA" id="ARBA00046720"/>
    </source>
</evidence>
<keyword evidence="18" id="KW-1185">Reference proteome</keyword>
<comment type="caution">
    <text evidence="17">The sequence shown here is derived from an EMBL/GenBank/DDBJ whole genome shotgun (WGS) entry which is preliminary data.</text>
</comment>
<dbReference type="CDD" id="cd11559">
    <property type="entry name" value="W2_eIF4G1_like"/>
    <property type="match status" value="1"/>
</dbReference>
<dbReference type="GO" id="GO:0003743">
    <property type="term" value="F:translation initiation factor activity"/>
    <property type="evidence" value="ECO:0007669"/>
    <property type="project" value="UniProtKB-KW"/>
</dbReference>
<dbReference type="FunFam" id="1.25.40.180:FF:000007">
    <property type="entry name" value="Eukaryotic translation initiation factor 4 gamma 2"/>
    <property type="match status" value="1"/>
</dbReference>
<dbReference type="InterPro" id="IPR003891">
    <property type="entry name" value="Initiation_fac_eIF4g_MI"/>
</dbReference>
<evidence type="ECO:0000256" key="6">
    <source>
        <dbReference type="ARBA" id="ARBA00022553"/>
    </source>
</evidence>